<dbReference type="InterPro" id="IPR019121">
    <property type="entry name" value="CRISPR-assoc_CXXC-CXXC_dom"/>
</dbReference>
<dbReference type="KEGG" id="tal:Thal_0015"/>
<dbReference type="Pfam" id="PF09706">
    <property type="entry name" value="Cas_CXXC_CXXC"/>
    <property type="match status" value="1"/>
</dbReference>
<keyword evidence="3" id="KW-1185">Reference proteome</keyword>
<dbReference type="OrthoDB" id="10226at2"/>
<sequence>MVVRFYVRDWVSASAAVGLLKALEKLGQEPKEFIDGNSLIFEEKDIIEIFPSAFTKKLIDVSSQKNPKKDSFVDRAYSVLSFLQKNFYSNSPLSNPSSVPKRLEEKSKELEDLYRSDPDKAVFELVKRFVGDTFKKILERETSDHTCFFCGERKASIHNGEPKTFEATNFTPLSASPNTVENLFYNGKNNLYLCSVCEIVFYFAGFGFTKVDKMDNRYIFAYVSDIKETLRLNNTLEYYKGFNKEFVTSFLKDLEHHKSRWILENIYIVEVEKVSKVQSNIYSFSIPPRVAKAMKEYLPKYPKTLEPVFNEFLKYIYFGRSLYQLLFEILYGYFHEEELPDSKDSKKITDALRLGMRLAKGNKGLYPSLLFLSKFQEVVEMKDKSFVEKQVGWAYREGLQLKNALLKELGDKALDRIRSISYSILEAIRRRDIDAFQQNLIRAYLSVEREIPRVFVDALKDESFSRIAYAFLIGLNGTERREEDGGEAEETMG</sequence>
<organism evidence="2 3">
    <name type="scientific">Thermocrinis albus (strain DSM 14484 / JCM 11386 / HI 11/12)</name>
    <dbReference type="NCBI Taxonomy" id="638303"/>
    <lineage>
        <taxon>Bacteria</taxon>
        <taxon>Pseudomonadati</taxon>
        <taxon>Aquificota</taxon>
        <taxon>Aquificia</taxon>
        <taxon>Aquificales</taxon>
        <taxon>Aquificaceae</taxon>
        <taxon>Thermocrinis</taxon>
    </lineage>
</organism>
<protein>
    <submittedName>
        <fullName evidence="2">CRISPR-associated CXXC_CXXC protein Cst1</fullName>
    </submittedName>
</protein>
<evidence type="ECO:0000313" key="3">
    <source>
        <dbReference type="Proteomes" id="UP000002043"/>
    </source>
</evidence>
<dbReference type="InterPro" id="IPR010180">
    <property type="entry name" value="CRISPR-assoc_prot_CXXC-CXXC"/>
</dbReference>
<accession>D3SNB6</accession>
<feature type="domain" description="CRISPR-associated protein CXXC-CXXC" evidence="1">
    <location>
        <begin position="142"/>
        <end position="209"/>
    </location>
</feature>
<dbReference type="NCBIfam" id="TIGR01908">
    <property type="entry name" value="cas_CXXC_CXXC"/>
    <property type="match status" value="1"/>
</dbReference>
<gene>
    <name evidence="2" type="ordered locus">Thal_0015</name>
</gene>
<proteinExistence type="predicted"/>
<evidence type="ECO:0000259" key="1">
    <source>
        <dbReference type="Pfam" id="PF09706"/>
    </source>
</evidence>
<reference evidence="3" key="1">
    <citation type="journal article" date="2010" name="Stand. Genomic Sci.">
        <title>Complete genome sequence of Thermocrinis albus type strain (HI 11/12T).</title>
        <authorList>
            <person name="Wirth R."/>
            <person name="Sikorski J."/>
            <person name="Brambilla E."/>
            <person name="Misra M."/>
            <person name="Lapidus A."/>
            <person name="Copeland A."/>
            <person name="Nolan M."/>
            <person name="Lucas S."/>
            <person name="Chen F."/>
            <person name="Tice H."/>
            <person name="Cheng J.F."/>
            <person name="Han C."/>
            <person name="Detter J.C."/>
            <person name="Tapia R."/>
            <person name="Bruce D."/>
            <person name="Goodwin L."/>
            <person name="Pitluck S."/>
            <person name="Pati A."/>
            <person name="Anderson I."/>
            <person name="Ivanova N."/>
            <person name="Mavromatis K."/>
            <person name="Mikhailova N."/>
            <person name="Chen A."/>
            <person name="Palaniappan K."/>
            <person name="Bilek Y."/>
            <person name="Hader T."/>
            <person name="Land M."/>
            <person name="Hauser L."/>
            <person name="Chang Y.J."/>
            <person name="Jeffries C.D."/>
            <person name="Tindall B.J."/>
            <person name="Rohde M."/>
            <person name="Goker M."/>
            <person name="Bristow J."/>
            <person name="Eisen J.A."/>
            <person name="Markowitz V."/>
            <person name="Hugenholtz P."/>
            <person name="Kyrpides N.C."/>
            <person name="Klenk H.P."/>
        </authorList>
    </citation>
    <scope>NUCLEOTIDE SEQUENCE [LARGE SCALE GENOMIC DNA]</scope>
    <source>
        <strain evidence="3">DSM 14484 / JCM 11386 / HI 11/12</strain>
    </source>
</reference>
<dbReference type="RefSeq" id="WP_012991060.1">
    <property type="nucleotide sequence ID" value="NC_013894.1"/>
</dbReference>
<dbReference type="HOGENOM" id="CLU_512554_0_0_0"/>
<dbReference type="AlphaFoldDB" id="D3SNB6"/>
<dbReference type="Proteomes" id="UP000002043">
    <property type="component" value="Chromosome"/>
</dbReference>
<name>D3SNB6_THEAH</name>
<evidence type="ECO:0000313" key="2">
    <source>
        <dbReference type="EMBL" id="ADC88653.1"/>
    </source>
</evidence>
<dbReference type="STRING" id="638303.Thal_0015"/>
<dbReference type="eggNOG" id="ENOG502Z80D">
    <property type="taxonomic scope" value="Bacteria"/>
</dbReference>
<dbReference type="EMBL" id="CP001931">
    <property type="protein sequence ID" value="ADC88653.1"/>
    <property type="molecule type" value="Genomic_DNA"/>
</dbReference>